<dbReference type="Pfam" id="PF04205">
    <property type="entry name" value="FMN_bind"/>
    <property type="match status" value="1"/>
</dbReference>
<comment type="cofactor">
    <cofactor evidence="6">
        <name>FMN</name>
        <dbReference type="ChEBI" id="CHEBI:58210"/>
    </cofactor>
</comment>
<evidence type="ECO:0000313" key="11">
    <source>
        <dbReference type="Proteomes" id="UP000471640"/>
    </source>
</evidence>
<dbReference type="HAMAP" id="MF_00479">
    <property type="entry name" value="RsxG_RnfG"/>
    <property type="match status" value="1"/>
</dbReference>
<dbReference type="EC" id="7.-.-.-" evidence="6"/>
<evidence type="ECO:0000256" key="8">
    <source>
        <dbReference type="SAM" id="Phobius"/>
    </source>
</evidence>
<feature type="compositionally biased region" description="Basic and acidic residues" evidence="7">
    <location>
        <begin position="222"/>
        <end position="234"/>
    </location>
</feature>
<keyword evidence="2 6" id="KW-0597">Phosphoprotein</keyword>
<proteinExistence type="inferred from homology"/>
<evidence type="ECO:0000313" key="10">
    <source>
        <dbReference type="EMBL" id="NEX21631.1"/>
    </source>
</evidence>
<dbReference type="GO" id="GO:0010181">
    <property type="term" value="F:FMN binding"/>
    <property type="evidence" value="ECO:0007669"/>
    <property type="project" value="InterPro"/>
</dbReference>
<comment type="function">
    <text evidence="6">Part of a membrane-bound complex that couples electron transfer with translocation of ions across the membrane.</text>
</comment>
<dbReference type="RefSeq" id="WP_164654726.1">
    <property type="nucleotide sequence ID" value="NZ_JAAIJR010000062.1"/>
</dbReference>
<feature type="domain" description="FMN-binding" evidence="9">
    <location>
        <begin position="116"/>
        <end position="209"/>
    </location>
</feature>
<sequence length="298" mass="31811">MSAGSDQAAKASHCQRTEPSSTRLVATLSIAGLLSGLIIVSVYEATLPTITAYQAKMLREAVFKVLPEIDHIQRLVYADGTLAPKDAEEPDDEAVFGGYDARGGLVGYAIPSAGPGFQDTIHLLYGYVPAARMVTGMEILESRETPGLGDKIYKDQSFVDEFARLAVAPEIRAVKKGTATAPNEVDAITGATISSKAVVRIINEGNQRWLSRLPASSAQPQAERRAVPEPELRQRPSTTSPLSQRGARGDFGRHRSHRETIDGHFLSAASPRKAAPLNPAPHPESELPAGSRPLEAGG</sequence>
<keyword evidence="6 8" id="KW-0472">Membrane</keyword>
<dbReference type="EMBL" id="JAAIJR010000062">
    <property type="protein sequence ID" value="NEX21631.1"/>
    <property type="molecule type" value="Genomic_DNA"/>
</dbReference>
<feature type="transmembrane region" description="Helical" evidence="8">
    <location>
        <begin position="24"/>
        <end position="43"/>
    </location>
</feature>
<evidence type="ECO:0000256" key="7">
    <source>
        <dbReference type="SAM" id="MobiDB-lite"/>
    </source>
</evidence>
<keyword evidence="6 8" id="KW-0812">Transmembrane</keyword>
<dbReference type="PANTHER" id="PTHR36118:SF1">
    <property type="entry name" value="ION-TRANSLOCATING OXIDOREDUCTASE COMPLEX SUBUNIT G"/>
    <property type="match status" value="1"/>
</dbReference>
<gene>
    <name evidence="6" type="primary">rnfG</name>
    <name evidence="10" type="ORF">G3480_15155</name>
</gene>
<reference evidence="10 11" key="2">
    <citation type="submission" date="2020-02" db="EMBL/GenBank/DDBJ databases">
        <title>Genome sequences of Thiorhodococcus mannitoliphagus and Thiorhodococcus minor, purple sulfur photosynthetic bacteria in the gammaproteobacterial family, Chromatiaceae.</title>
        <authorList>
            <person name="Aviles F.A."/>
            <person name="Meyer T.E."/>
            <person name="Kyndt J.A."/>
        </authorList>
    </citation>
    <scope>NUCLEOTIDE SEQUENCE [LARGE SCALE GENOMIC DNA]</scope>
    <source>
        <strain evidence="10 11">DSM 18266</strain>
    </source>
</reference>
<keyword evidence="3 6" id="KW-0285">Flavoprotein</keyword>
<comment type="similarity">
    <text evidence="6">Belongs to the RnfG family.</text>
</comment>
<keyword evidence="5 6" id="KW-0249">Electron transport</keyword>
<evidence type="ECO:0000256" key="2">
    <source>
        <dbReference type="ARBA" id="ARBA00022553"/>
    </source>
</evidence>
<dbReference type="GO" id="GO:0009055">
    <property type="term" value="F:electron transfer activity"/>
    <property type="evidence" value="ECO:0007669"/>
    <property type="project" value="InterPro"/>
</dbReference>
<keyword evidence="1 6" id="KW-0813">Transport</keyword>
<dbReference type="GO" id="GO:0005886">
    <property type="term" value="C:plasma membrane"/>
    <property type="evidence" value="ECO:0007669"/>
    <property type="project" value="UniProtKB-SubCell"/>
</dbReference>
<reference evidence="11" key="1">
    <citation type="journal article" date="2020" name="Microbiol. Resour. Announc.">
        <title>Draft Genome Sequences of Thiorhodococcus mannitoliphagus and Thiorhodococcus minor, Purple Sulfur Photosynthetic Bacteria in the Gammaproteobacterial Family Chromatiaceae.</title>
        <authorList>
            <person name="Aviles F.A."/>
            <person name="Meyer T.E."/>
            <person name="Kyndt J.A."/>
        </authorList>
    </citation>
    <scope>NUCLEOTIDE SEQUENCE [LARGE SCALE GENOMIC DNA]</scope>
    <source>
        <strain evidence="11">DSM 18266</strain>
    </source>
</reference>
<comment type="subunit">
    <text evidence="6">The complex is composed of six subunits: RnfA, RnfB, RnfC, RnfD, RnfE and RnfG.</text>
</comment>
<comment type="subcellular location">
    <subcellularLocation>
        <location evidence="6">Cell inner membrane</location>
        <topology evidence="6">Single-pass membrane protein</topology>
    </subcellularLocation>
</comment>
<dbReference type="AlphaFoldDB" id="A0A6P1DXC1"/>
<evidence type="ECO:0000256" key="6">
    <source>
        <dbReference type="HAMAP-Rule" id="MF_00479"/>
    </source>
</evidence>
<protein>
    <recommendedName>
        <fullName evidence="6">Ion-translocating oxidoreductase complex subunit G</fullName>
        <ecNumber evidence="6">7.-.-.-</ecNumber>
    </recommendedName>
    <alternativeName>
        <fullName evidence="6">Rnf electron transport complex subunit G</fullName>
    </alternativeName>
</protein>
<feature type="region of interest" description="Disordered" evidence="7">
    <location>
        <begin position="212"/>
        <end position="298"/>
    </location>
</feature>
<evidence type="ECO:0000259" key="9">
    <source>
        <dbReference type="SMART" id="SM00900"/>
    </source>
</evidence>
<dbReference type="InterPro" id="IPR010209">
    <property type="entry name" value="Ion_transpt_RnfG/RsxG"/>
</dbReference>
<evidence type="ECO:0000256" key="5">
    <source>
        <dbReference type="ARBA" id="ARBA00022982"/>
    </source>
</evidence>
<keyword evidence="6" id="KW-0997">Cell inner membrane</keyword>
<dbReference type="SMART" id="SM00900">
    <property type="entry name" value="FMN_bind"/>
    <property type="match status" value="1"/>
</dbReference>
<dbReference type="Proteomes" id="UP000471640">
    <property type="component" value="Unassembled WGS sequence"/>
</dbReference>
<feature type="compositionally biased region" description="Basic and acidic residues" evidence="7">
    <location>
        <begin position="247"/>
        <end position="262"/>
    </location>
</feature>
<keyword evidence="4 6" id="KW-0288">FMN</keyword>
<evidence type="ECO:0000256" key="4">
    <source>
        <dbReference type="ARBA" id="ARBA00022643"/>
    </source>
</evidence>
<dbReference type="InterPro" id="IPR007329">
    <property type="entry name" value="FMN-bd"/>
</dbReference>
<dbReference type="GO" id="GO:0022900">
    <property type="term" value="P:electron transport chain"/>
    <property type="evidence" value="ECO:0007669"/>
    <property type="project" value="UniProtKB-UniRule"/>
</dbReference>
<accession>A0A6P1DXC1</accession>
<keyword evidence="11" id="KW-1185">Reference proteome</keyword>
<feature type="modified residue" description="FMN phosphoryl threonine" evidence="6">
    <location>
        <position position="192"/>
    </location>
</feature>
<keyword evidence="6" id="KW-1003">Cell membrane</keyword>
<evidence type="ECO:0000256" key="3">
    <source>
        <dbReference type="ARBA" id="ARBA00022630"/>
    </source>
</evidence>
<keyword evidence="6" id="KW-1278">Translocase</keyword>
<keyword evidence="6 8" id="KW-1133">Transmembrane helix</keyword>
<organism evidence="10 11">
    <name type="scientific">Thiorhodococcus mannitoliphagus</name>
    <dbReference type="NCBI Taxonomy" id="329406"/>
    <lineage>
        <taxon>Bacteria</taxon>
        <taxon>Pseudomonadati</taxon>
        <taxon>Pseudomonadota</taxon>
        <taxon>Gammaproteobacteria</taxon>
        <taxon>Chromatiales</taxon>
        <taxon>Chromatiaceae</taxon>
        <taxon>Thiorhodococcus</taxon>
    </lineage>
</organism>
<evidence type="ECO:0000256" key="1">
    <source>
        <dbReference type="ARBA" id="ARBA00022448"/>
    </source>
</evidence>
<comment type="caution">
    <text evidence="10">The sequence shown here is derived from an EMBL/GenBank/DDBJ whole genome shotgun (WGS) entry which is preliminary data.</text>
</comment>
<name>A0A6P1DXC1_9GAMM</name>
<dbReference type="PANTHER" id="PTHR36118">
    <property type="entry name" value="ION-TRANSLOCATING OXIDOREDUCTASE COMPLEX SUBUNIT G"/>
    <property type="match status" value="1"/>
</dbReference>